<dbReference type="Proteomes" id="UP001189429">
    <property type="component" value="Unassembled WGS sequence"/>
</dbReference>
<evidence type="ECO:0000256" key="1">
    <source>
        <dbReference type="SAM" id="MobiDB-lite"/>
    </source>
</evidence>
<keyword evidence="3" id="KW-1185">Reference proteome</keyword>
<accession>A0ABN9T9C2</accession>
<name>A0ABN9T9C2_9DINO</name>
<reference evidence="2" key="1">
    <citation type="submission" date="2023-10" db="EMBL/GenBank/DDBJ databases">
        <authorList>
            <person name="Chen Y."/>
            <person name="Shah S."/>
            <person name="Dougan E. K."/>
            <person name="Thang M."/>
            <person name="Chan C."/>
        </authorList>
    </citation>
    <scope>NUCLEOTIDE SEQUENCE [LARGE SCALE GENOMIC DNA]</scope>
</reference>
<organism evidence="2 3">
    <name type="scientific">Prorocentrum cordatum</name>
    <dbReference type="NCBI Taxonomy" id="2364126"/>
    <lineage>
        <taxon>Eukaryota</taxon>
        <taxon>Sar</taxon>
        <taxon>Alveolata</taxon>
        <taxon>Dinophyceae</taxon>
        <taxon>Prorocentrales</taxon>
        <taxon>Prorocentraceae</taxon>
        <taxon>Prorocentrum</taxon>
    </lineage>
</organism>
<comment type="caution">
    <text evidence="2">The sequence shown here is derived from an EMBL/GenBank/DDBJ whole genome shotgun (WGS) entry which is preliminary data.</text>
</comment>
<sequence length="125" mass="13486">ARQREREEKKQKAEQGLPARPGVGPRQGGAPGARPPEQGVPPPPSFQDRPGGHRLRRDGGELLFMSGVAQRQGGHRTESARIRIQCPHCRAVNEVTAAAGYRVICGQCRGAFAVPHFQGAPGRRP</sequence>
<dbReference type="EMBL" id="CAUYUJ010014480">
    <property type="protein sequence ID" value="CAK0841733.1"/>
    <property type="molecule type" value="Genomic_DNA"/>
</dbReference>
<feature type="non-terminal residue" evidence="2">
    <location>
        <position position="1"/>
    </location>
</feature>
<protein>
    <submittedName>
        <fullName evidence="2">Uncharacterized protein</fullName>
    </submittedName>
</protein>
<evidence type="ECO:0000313" key="3">
    <source>
        <dbReference type="Proteomes" id="UP001189429"/>
    </source>
</evidence>
<proteinExistence type="predicted"/>
<feature type="compositionally biased region" description="Basic and acidic residues" evidence="1">
    <location>
        <begin position="1"/>
        <end position="13"/>
    </location>
</feature>
<feature type="region of interest" description="Disordered" evidence="1">
    <location>
        <begin position="1"/>
        <end position="60"/>
    </location>
</feature>
<feature type="compositionally biased region" description="Low complexity" evidence="1">
    <location>
        <begin position="14"/>
        <end position="24"/>
    </location>
</feature>
<gene>
    <name evidence="2" type="ORF">PCOR1329_LOCUS36865</name>
</gene>
<evidence type="ECO:0000313" key="2">
    <source>
        <dbReference type="EMBL" id="CAK0841733.1"/>
    </source>
</evidence>